<feature type="domain" description="Outer membrane channel protein CpnT-like N-terminal" evidence="6">
    <location>
        <begin position="9"/>
        <end position="151"/>
    </location>
</feature>
<evidence type="ECO:0000313" key="7">
    <source>
        <dbReference type="EMBL" id="ORB48965.1"/>
    </source>
</evidence>
<dbReference type="InterPro" id="IPR010427">
    <property type="entry name" value="DUF1023"/>
</dbReference>
<feature type="compositionally biased region" description="Basic and acidic residues" evidence="1">
    <location>
        <begin position="1884"/>
        <end position="1895"/>
    </location>
</feature>
<reference evidence="7 8" key="1">
    <citation type="submission" date="2016-12" db="EMBL/GenBank/DDBJ databases">
        <title>The new phylogeny of genus Mycobacterium.</title>
        <authorList>
            <person name="Tortoli E."/>
            <person name="Trovato A."/>
            <person name="Cirillo D.M."/>
        </authorList>
    </citation>
    <scope>NUCLEOTIDE SEQUENCE [LARGE SCALE GENOMIC DNA]</scope>
    <source>
        <strain evidence="7 8">CCUG 66554</strain>
    </source>
</reference>
<feature type="compositionally biased region" description="Low complexity" evidence="1">
    <location>
        <begin position="425"/>
        <end position="453"/>
    </location>
</feature>
<feature type="compositionally biased region" description="Low complexity" evidence="1">
    <location>
        <begin position="620"/>
        <end position="633"/>
    </location>
</feature>
<dbReference type="EMBL" id="MVII01000043">
    <property type="protein sequence ID" value="ORB48965.1"/>
    <property type="molecule type" value="Genomic_DNA"/>
</dbReference>
<sequence>MTISIPGWLQWVAYIAGADGWPQGDEDALYDLGKIWEAGAQDVLDLVDDLAGARTAAMSALEGEAAKEFDQQFQKIFGGEASAEKIAAVMKSLGETARSTGRDVEHTKLIVIGMLAIAAVQLAWMLASLFASALAAGLVALVRAGIMRAIATLIERVAARVAALAAKNALKKLVLGKLTFTAIAKTTGTYAVAGAALGGGMEFGIQAYQNGFGNRDGYDLKEIGLAAGTGLVGGAVMGAAGAPLKGLMGKGAAGLGTRFGAAPGMGTTLGVRMAGGYTAAAIGNTAGALSPWAAAKMGVPSSWMPEGASQLHLSAASIFGGATMGVMDVGPGVHGADGSAASTPDGAGTGSSSVHAASDQVTALSDGASHSAKDFDAKIDVSGNGHTGSHSAVDVTNQPRADLSNQGVQQQAPPSGHAPPATQQGGATPTAPSQAAPASAQSGQSSTAPAPQQHSAGITQHPSASGRETGIQAPARQPGLPTARAMDAAVTPEGSRVGERATGSETPGERVVAKGDVDPALTEQRIQAREQGDGVSTGPRDSDVVADDAVVVRNRDVENTSETVRGPESTIHSDSEAKATISPDETPVPRGGDPSRAQDPTQSLGSEYPVDHTPTGDLEAAASASKAADIATSQLEQHRTEASNGDVNEVRAHAEEVRRTWAEMDETTQQQIVEQATEPGTRTGLGSIDGLPAWVRDAVNRHSLVEDMVVLYPAHGPMIREWARAVDEYRGDPGNFRPPRMSDFEARYGKSFPDTTAPTGRLAALADVFRSKFDRNVERTWEQAYQVPEEGRTRQLYVYDPHAHGGDGRLLMSVGNLDSADSIMVRTPGVTSTMRSIESNINAAENHQIRASLRAADVETAVLVNLGYDAPAGLRLPFEAGTARLAALGGEQLAHDVAGLHTVRDGGASIHLWGHSYGSVVTAFAGADARVAPFVDTVQLVGSPGAGPMSRAGDFGAGVDVYVAAASGDPITRFGSMTPGPGQILGKFGLGIDPASEAFGAKRFAAEYESANLKGGLLGMKSHLNYSATEHIGVDGRPTLLRDDPHVQVTEALDNTTHVLTGNPHLLKLESAWRAPDDVMSRVLQRDDPASTHPATPATGYPGAHEFARRTIEGFNERHPENPARQLPESDAGMDSFVKAWNNEFRATDLDHVLTEVSQGKSAILTVIYDAAALPDGHPGWRSFEIEPDPAHPSTPRVYDGDTPVGWPPRHEYPVSRMEMATFDPDGRPTHPTEHGGPPEDGGSHPVARSGDPGGGQPSPIDAVMPVLDRYGVTLEQLVGWNELAATVGRDHLGEHFTPRQLQVMFEARMAHPHPDVGTPMQKVLDSNSVSPILKQIENPGSEYQGGGRYNANDTGGCMSTKADAAGLRTPAELLRALRLDYGKTSPFNEFTITDHAYVVEGRLAEGEVRVPIGRIAEQLGIDHPMVRDLATGDPPHTGTGYTGADKGLNPEYEVRNGKWEPGATLYRIDADGSRHPVARLEDGDTWVSVKDPADRVVEGWPKHEGTERVFRTPDEVQPDSGTGTHRQIDGENDTAGAGPPPAIEGPAAVRAFGESASETNAGASFFDHADATLRGIDQMVPRAPGEFTVDVHGNRDAVILRDGAGNEYRLSPREFADVIRTHTSWDGHTPIRLLSCDTGAGAHPFARDLARELGVEVTAPDRAVWAYPDGREPVVSSVDRGPGPQYELRPRIPPDGTWSRFLPDGRVEPVLSRGVHDGGASAPRSHPENLGGDDSAVQPHGREGADLDAPALLDLPDYTPGTLSNAETRAVYAHGELRMQELNKRWAAEGMPAEERAHRMFETRNELRQWARTLMADREAAAHLSANEKMMTWDRLVEKTEAKGFTGDEVFQEIIESSTRSRPGVNDALGIDPHNPPPLPPHHGADAEGRHPGPDDQTPTPRGGEDSPAETSQRRIDRIRELVNEFRENQGKPADFDPADAVRPTPHEAQDGLPPASDREPLFDGSDLSPAERQALRDVWEGLLPDERRFLYSVEPMFGEHAELPVAVSDHYARQAAHDLRDSLISDIEMRRNINGDPMITHHELAQLQFLDNLLESVKQHEGQPPRFLLGFEHDGRSITSVGNPDTATRTVVFAPGTFTSHHSLNPSLERPGLKNWFGFKERFEKPGYMEVSRRIHEQLSDEFGSESVAVVDYQNYHAPQSLANPVTGAPNARFAHEGAAELRNHTDRLQHTNQVGDHQLWVAGHSYGTVLVGEAAKGGHGLNADGIINLGSPGLRVDDVSGLILKGEHLTPGDAPVHTMTRADDPIRIVDKARELHLDRLGIGHGLMPHHPEFGGRVWDVDGGPHRDPHNAYFDRDSVALHNIADIVAGGEPPPRLPQNEHGGEPVSGHHDSGRTGDDVIGHHDVPRDQDGRCAHDANDILTTLTGKHAELATEPSPTGIPAREVFEARESAAHFSSYEKVRSELLRSGDGATALLVSKWAGDGEVGGHAYVARNDNGTVHLYEQIGDRIVRSGWPPHWGEPAVDKTAVGYFDRHGNPMETLNGRPEQLRAADEIGDVAGSRRPSPVEVQAALRDAPRDEFGQPVDHRNGRPLTPDNEHGRRTWVMRWDSQGEHFVAENRSLEPPPPPDTFDPTRPVPYNSGDPYRPGEYLPASDPGWQEINRGSSHQEWMDYQQQISGAPQTTTGVPEYVGVNPDTGKSVEYDGHTQRGNEEVFIEAKDGYAGIAARDSSPYWADRADRLVAQAQRQLGALPDDAILEWHVSDPLGAAAIRELLIDNGMADVVVIYTPKL</sequence>
<protein>
    <submittedName>
        <fullName evidence="7">Uncharacterized protein</fullName>
    </submittedName>
</protein>
<proteinExistence type="predicted"/>
<dbReference type="Pfam" id="PF15644">
    <property type="entry name" value="Gln_amidase"/>
    <property type="match status" value="1"/>
</dbReference>
<evidence type="ECO:0000256" key="2">
    <source>
        <dbReference type="SAM" id="Phobius"/>
    </source>
</evidence>
<feature type="region of interest" description="Disordered" evidence="1">
    <location>
        <begin position="403"/>
        <end position="646"/>
    </location>
</feature>
<feature type="region of interest" description="Disordered" evidence="1">
    <location>
        <begin position="1513"/>
        <end position="1547"/>
    </location>
</feature>
<evidence type="ECO:0000259" key="4">
    <source>
        <dbReference type="Pfam" id="PF15644"/>
    </source>
</evidence>
<dbReference type="InterPro" id="IPR029058">
    <property type="entry name" value="AB_hydrolase_fold"/>
</dbReference>
<dbReference type="OrthoDB" id="5969911at2"/>
<evidence type="ECO:0000259" key="6">
    <source>
        <dbReference type="Pfam" id="PF25547"/>
    </source>
</evidence>
<evidence type="ECO:0000259" key="3">
    <source>
        <dbReference type="Pfam" id="PF06259"/>
    </source>
</evidence>
<feature type="compositionally biased region" description="Basic and acidic residues" evidence="1">
    <location>
        <begin position="2344"/>
        <end position="2372"/>
    </location>
</feature>
<feature type="compositionally biased region" description="Polar residues" evidence="1">
    <location>
        <begin position="454"/>
        <end position="463"/>
    </location>
</feature>
<dbReference type="InterPro" id="IPR028908">
    <property type="entry name" value="Tox-PL_dom"/>
</dbReference>
<evidence type="ECO:0000256" key="1">
    <source>
        <dbReference type="SAM" id="MobiDB-lite"/>
    </source>
</evidence>
<dbReference type="Pfam" id="PF06259">
    <property type="entry name" value="Abhydrolase_8"/>
    <property type="match status" value="2"/>
</dbReference>
<feature type="transmembrane region" description="Helical" evidence="2">
    <location>
        <begin position="109"/>
        <end position="142"/>
    </location>
</feature>
<accession>A0A1X0ILI8</accession>
<evidence type="ECO:0000313" key="8">
    <source>
        <dbReference type="Proteomes" id="UP000192434"/>
    </source>
</evidence>
<feature type="region of interest" description="Disordered" evidence="1">
    <location>
        <begin position="1184"/>
        <end position="1206"/>
    </location>
</feature>
<gene>
    <name evidence="7" type="ORF">BST43_24085</name>
</gene>
<keyword evidence="2" id="KW-0812">Transmembrane</keyword>
<feature type="region of interest" description="Disordered" evidence="1">
    <location>
        <begin position="1221"/>
        <end position="1263"/>
    </location>
</feature>
<dbReference type="SUPFAM" id="SSF53474">
    <property type="entry name" value="alpha/beta-Hydrolases"/>
    <property type="match status" value="1"/>
</dbReference>
<feature type="compositionally biased region" description="Polar residues" evidence="1">
    <location>
        <begin position="403"/>
        <end position="413"/>
    </location>
</feature>
<feature type="region of interest" description="Disordered" evidence="1">
    <location>
        <begin position="2330"/>
        <end position="2372"/>
    </location>
</feature>
<dbReference type="RefSeq" id="WP_083019631.1">
    <property type="nucleotide sequence ID" value="NZ_MVII01000043.1"/>
</dbReference>
<evidence type="ECO:0000259" key="5">
    <source>
        <dbReference type="Pfam" id="PF15648"/>
    </source>
</evidence>
<feature type="domain" description="DUF1023" evidence="3">
    <location>
        <begin position="809"/>
        <end position="974"/>
    </location>
</feature>
<feature type="compositionally biased region" description="Basic and acidic residues" evidence="1">
    <location>
        <begin position="507"/>
        <end position="517"/>
    </location>
</feature>
<feature type="region of interest" description="Disordered" evidence="1">
    <location>
        <begin position="1710"/>
        <end position="1754"/>
    </location>
</feature>
<dbReference type="InterPro" id="IPR028904">
    <property type="entry name" value="Tox-REase-5_dom"/>
</dbReference>
<feature type="region of interest" description="Disordered" evidence="1">
    <location>
        <begin position="335"/>
        <end position="356"/>
    </location>
</feature>
<keyword evidence="2" id="KW-1133">Transmembrane helix</keyword>
<feature type="region of interest" description="Disordered" evidence="1">
    <location>
        <begin position="1858"/>
        <end position="1970"/>
    </location>
</feature>
<dbReference type="Proteomes" id="UP000192434">
    <property type="component" value="Unassembled WGS sequence"/>
</dbReference>
<feature type="domain" description="Tox-REase-5" evidence="5">
    <location>
        <begin position="2633"/>
        <end position="2727"/>
    </location>
</feature>
<feature type="domain" description="DUF1023" evidence="3">
    <location>
        <begin position="2077"/>
        <end position="2272"/>
    </location>
</feature>
<keyword evidence="2" id="KW-0472">Membrane</keyword>
<dbReference type="InterPro" id="IPR057746">
    <property type="entry name" value="CpnT-like_N"/>
</dbReference>
<comment type="caution">
    <text evidence="7">The sequence shown here is derived from an EMBL/GenBank/DDBJ whole genome shotgun (WGS) entry which is preliminary data.</text>
</comment>
<dbReference type="Pfam" id="PF15648">
    <property type="entry name" value="Tox-REase-5"/>
    <property type="match status" value="1"/>
</dbReference>
<name>A0A1X0ILI8_9MYCO</name>
<organism evidence="7 8">
    <name type="scientific">Mycobacteroides saopaulense</name>
    <dbReference type="NCBI Taxonomy" id="1578165"/>
    <lineage>
        <taxon>Bacteria</taxon>
        <taxon>Bacillati</taxon>
        <taxon>Actinomycetota</taxon>
        <taxon>Actinomycetes</taxon>
        <taxon>Mycobacteriales</taxon>
        <taxon>Mycobacteriaceae</taxon>
        <taxon>Mycobacteroides</taxon>
    </lineage>
</organism>
<feature type="region of interest" description="Disordered" evidence="1">
    <location>
        <begin position="2542"/>
        <end position="2562"/>
    </location>
</feature>
<feature type="compositionally biased region" description="Basic and acidic residues" evidence="1">
    <location>
        <begin position="1913"/>
        <end position="1931"/>
    </location>
</feature>
<feature type="compositionally biased region" description="Basic and acidic residues" evidence="1">
    <location>
        <begin position="1225"/>
        <end position="1238"/>
    </location>
</feature>
<feature type="compositionally biased region" description="Basic and acidic residues" evidence="1">
    <location>
        <begin position="2542"/>
        <end position="2552"/>
    </location>
</feature>
<dbReference type="Pfam" id="PF25547">
    <property type="entry name" value="WXG100_2"/>
    <property type="match status" value="1"/>
</dbReference>
<feature type="domain" description="Tox-PL" evidence="4">
    <location>
        <begin position="2377"/>
        <end position="2465"/>
    </location>
</feature>